<accession>A0A644YFV9</accession>
<dbReference type="SUPFAM" id="SSF53850">
    <property type="entry name" value="Periplasmic binding protein-like II"/>
    <property type="match status" value="1"/>
</dbReference>
<feature type="domain" description="LysR substrate-binding" evidence="1">
    <location>
        <begin position="2"/>
        <end position="93"/>
    </location>
</feature>
<dbReference type="InterPro" id="IPR005119">
    <property type="entry name" value="LysR_subst-bd"/>
</dbReference>
<dbReference type="AlphaFoldDB" id="A0A644YFV9"/>
<evidence type="ECO:0000259" key="1">
    <source>
        <dbReference type="Pfam" id="PF03466"/>
    </source>
</evidence>
<sequence>MQERVLVREPGSGTRDILEKHLAAQNMALSDFADIVQISGMQAILQLLERDVGISFLYEAVARQGIRSGTLREIPLRDFQVEHDIALIWERGSVFAGEYLDLCRQLLKADEP</sequence>
<protein>
    <recommendedName>
        <fullName evidence="1">LysR substrate-binding domain-containing protein</fullName>
    </recommendedName>
</protein>
<gene>
    <name evidence="2" type="ORF">SDC9_71483</name>
</gene>
<name>A0A644YFV9_9ZZZZ</name>
<evidence type="ECO:0000313" key="2">
    <source>
        <dbReference type="EMBL" id="MPM24994.1"/>
    </source>
</evidence>
<reference evidence="2" key="1">
    <citation type="submission" date="2019-08" db="EMBL/GenBank/DDBJ databases">
        <authorList>
            <person name="Kucharzyk K."/>
            <person name="Murdoch R.W."/>
            <person name="Higgins S."/>
            <person name="Loffler F."/>
        </authorList>
    </citation>
    <scope>NUCLEOTIDE SEQUENCE</scope>
</reference>
<dbReference type="Pfam" id="PF03466">
    <property type="entry name" value="LysR_substrate"/>
    <property type="match status" value="1"/>
</dbReference>
<dbReference type="EMBL" id="VSSQ01004390">
    <property type="protein sequence ID" value="MPM24994.1"/>
    <property type="molecule type" value="Genomic_DNA"/>
</dbReference>
<organism evidence="2">
    <name type="scientific">bioreactor metagenome</name>
    <dbReference type="NCBI Taxonomy" id="1076179"/>
    <lineage>
        <taxon>unclassified sequences</taxon>
        <taxon>metagenomes</taxon>
        <taxon>ecological metagenomes</taxon>
    </lineage>
</organism>
<dbReference type="Gene3D" id="3.40.190.10">
    <property type="entry name" value="Periplasmic binding protein-like II"/>
    <property type="match status" value="2"/>
</dbReference>
<proteinExistence type="predicted"/>
<comment type="caution">
    <text evidence="2">The sequence shown here is derived from an EMBL/GenBank/DDBJ whole genome shotgun (WGS) entry which is preliminary data.</text>
</comment>